<protein>
    <submittedName>
        <fullName evidence="2">Uncharacterized protein</fullName>
    </submittedName>
</protein>
<evidence type="ECO:0000256" key="1">
    <source>
        <dbReference type="SAM" id="MobiDB-lite"/>
    </source>
</evidence>
<comment type="caution">
    <text evidence="2">The sequence shown here is derived from an EMBL/GenBank/DDBJ whole genome shotgun (WGS) entry which is preliminary data.</text>
</comment>
<reference evidence="2" key="1">
    <citation type="submission" date="2020-10" db="EMBL/GenBank/DDBJ databases">
        <authorList>
            <person name="Han B."/>
            <person name="Lu T."/>
            <person name="Zhao Q."/>
            <person name="Huang X."/>
            <person name="Zhao Y."/>
        </authorList>
    </citation>
    <scope>NUCLEOTIDE SEQUENCE</scope>
</reference>
<feature type="compositionally biased region" description="Basic and acidic residues" evidence="1">
    <location>
        <begin position="138"/>
        <end position="163"/>
    </location>
</feature>
<name>A0A811R335_9POAL</name>
<evidence type="ECO:0000313" key="2">
    <source>
        <dbReference type="EMBL" id="CAD6264081.1"/>
    </source>
</evidence>
<gene>
    <name evidence="2" type="ORF">NCGR_LOCUS47386</name>
</gene>
<feature type="region of interest" description="Disordered" evidence="1">
    <location>
        <begin position="138"/>
        <end position="168"/>
    </location>
</feature>
<sequence>MRSSWADSIAGDEYLPAFNRLVGDINSYEKKLGSGVSYGKSMHAEFVSSTKLKQATSHNNYGDKLSACARSSLCPKKMCVAAKESQYVDTQKCMVPIKQLDSTNQYSKPLNIGQTSSPKESMTQAASHFSVILSPPTAHKEVPVPADGVKEGDSTDQEMKGSNRDIPVAGDDTMVMLWREKMI</sequence>
<dbReference type="EMBL" id="CAJGYO010000012">
    <property type="protein sequence ID" value="CAD6264081.1"/>
    <property type="molecule type" value="Genomic_DNA"/>
</dbReference>
<proteinExistence type="predicted"/>
<evidence type="ECO:0000313" key="3">
    <source>
        <dbReference type="Proteomes" id="UP000604825"/>
    </source>
</evidence>
<dbReference type="AlphaFoldDB" id="A0A811R335"/>
<keyword evidence="3" id="KW-1185">Reference proteome</keyword>
<accession>A0A811R335</accession>
<dbReference type="Proteomes" id="UP000604825">
    <property type="component" value="Unassembled WGS sequence"/>
</dbReference>
<organism evidence="2 3">
    <name type="scientific">Miscanthus lutarioriparius</name>
    <dbReference type="NCBI Taxonomy" id="422564"/>
    <lineage>
        <taxon>Eukaryota</taxon>
        <taxon>Viridiplantae</taxon>
        <taxon>Streptophyta</taxon>
        <taxon>Embryophyta</taxon>
        <taxon>Tracheophyta</taxon>
        <taxon>Spermatophyta</taxon>
        <taxon>Magnoliopsida</taxon>
        <taxon>Liliopsida</taxon>
        <taxon>Poales</taxon>
        <taxon>Poaceae</taxon>
        <taxon>PACMAD clade</taxon>
        <taxon>Panicoideae</taxon>
        <taxon>Andropogonodae</taxon>
        <taxon>Andropogoneae</taxon>
        <taxon>Saccharinae</taxon>
        <taxon>Miscanthus</taxon>
    </lineage>
</organism>